<dbReference type="Proteomes" id="UP000648182">
    <property type="component" value="Unassembled WGS sequence"/>
</dbReference>
<keyword evidence="4 6" id="KW-0067">ATP-binding</keyword>
<dbReference type="CDD" id="cd03235">
    <property type="entry name" value="ABC_Metallic_Cations"/>
    <property type="match status" value="1"/>
</dbReference>
<evidence type="ECO:0000256" key="3">
    <source>
        <dbReference type="ARBA" id="ARBA00022741"/>
    </source>
</evidence>
<evidence type="ECO:0000313" key="6">
    <source>
        <dbReference type="EMBL" id="MBD8007215.1"/>
    </source>
</evidence>
<dbReference type="RefSeq" id="WP_191815718.1">
    <property type="nucleotide sequence ID" value="NZ_JACSPV010000051.1"/>
</dbReference>
<dbReference type="InterPro" id="IPR050153">
    <property type="entry name" value="Metal_Ion_Import_ABC"/>
</dbReference>
<dbReference type="EMBL" id="JACSPV010000051">
    <property type="protein sequence ID" value="MBD8007215.1"/>
    <property type="molecule type" value="Genomic_DNA"/>
</dbReference>
<gene>
    <name evidence="6" type="ORF">H9631_19310</name>
</gene>
<organism evidence="6 7">
    <name type="scientific">Bacillus norwichensis</name>
    <dbReference type="NCBI Taxonomy" id="2762217"/>
    <lineage>
        <taxon>Bacteria</taxon>
        <taxon>Bacillati</taxon>
        <taxon>Bacillota</taxon>
        <taxon>Bacilli</taxon>
        <taxon>Bacillales</taxon>
        <taxon>Bacillaceae</taxon>
        <taxon>Bacillus</taxon>
    </lineage>
</organism>
<dbReference type="PANTHER" id="PTHR42734">
    <property type="entry name" value="METAL TRANSPORT SYSTEM ATP-BINDING PROTEIN TM_0124-RELATED"/>
    <property type="match status" value="1"/>
</dbReference>
<name>A0ABR8VR30_9BACI</name>
<dbReference type="GO" id="GO:0005524">
    <property type="term" value="F:ATP binding"/>
    <property type="evidence" value="ECO:0007669"/>
    <property type="project" value="UniProtKB-KW"/>
</dbReference>
<evidence type="ECO:0000256" key="4">
    <source>
        <dbReference type="ARBA" id="ARBA00022840"/>
    </source>
</evidence>
<sequence length="250" mass="27725">MVLKDQAISVRNLSVSYYGKEVLKNINYTCSHGKLVGIIGPNGAGKSTMMKAALGLIPRDSGQINIGGRPLKEMRKKIAYVPQRSNIDWDFPIIVKDTVLLGTYPKLGLFHRPKKKDKEWAMECLAKVGMEQFANSQIGELSGGQQQRVFLARSLAQNAEYFFLDEPFVGIDVSSEEVIIRILKGLRDEGKTVFVVHHDLMKVQSYFDDLILINKELIGAGPVDLVFKPELMQAAYKAPINMLGSLGVGV</sequence>
<accession>A0ABR8VR30</accession>
<reference evidence="6 7" key="1">
    <citation type="submission" date="2020-08" db="EMBL/GenBank/DDBJ databases">
        <title>A Genomic Blueprint of the Chicken Gut Microbiome.</title>
        <authorList>
            <person name="Gilroy R."/>
            <person name="Ravi A."/>
            <person name="Getino M."/>
            <person name="Pursley I."/>
            <person name="Horton D.L."/>
            <person name="Alikhan N.-F."/>
            <person name="Baker D."/>
            <person name="Gharbi K."/>
            <person name="Hall N."/>
            <person name="Watson M."/>
            <person name="Adriaenssens E.M."/>
            <person name="Foster-Nyarko E."/>
            <person name="Jarju S."/>
            <person name="Secka A."/>
            <person name="Antonio M."/>
            <person name="Oren A."/>
            <person name="Chaudhuri R."/>
            <person name="La Ragione R.M."/>
            <person name="Hildebrand F."/>
            <person name="Pallen M.J."/>
        </authorList>
    </citation>
    <scope>NUCLEOTIDE SEQUENCE [LARGE SCALE GENOMIC DNA]</scope>
    <source>
        <strain evidence="6 7">Sa1BUA2</strain>
    </source>
</reference>
<dbReference type="InterPro" id="IPR003593">
    <property type="entry name" value="AAA+_ATPase"/>
</dbReference>
<keyword evidence="2" id="KW-0813">Transport</keyword>
<proteinExistence type="inferred from homology"/>
<evidence type="ECO:0000256" key="1">
    <source>
        <dbReference type="ARBA" id="ARBA00005417"/>
    </source>
</evidence>
<dbReference type="PROSITE" id="PS00211">
    <property type="entry name" value="ABC_TRANSPORTER_1"/>
    <property type="match status" value="1"/>
</dbReference>
<keyword evidence="7" id="KW-1185">Reference proteome</keyword>
<dbReference type="SUPFAM" id="SSF52540">
    <property type="entry name" value="P-loop containing nucleoside triphosphate hydrolases"/>
    <property type="match status" value="1"/>
</dbReference>
<dbReference type="InterPro" id="IPR017871">
    <property type="entry name" value="ABC_transporter-like_CS"/>
</dbReference>
<evidence type="ECO:0000259" key="5">
    <source>
        <dbReference type="PROSITE" id="PS50893"/>
    </source>
</evidence>
<dbReference type="PANTHER" id="PTHR42734:SF5">
    <property type="entry name" value="IRON TRANSPORT SYSTEM ATP-BINDING PROTEIN HI_0361-RELATED"/>
    <property type="match status" value="1"/>
</dbReference>
<dbReference type="Gene3D" id="3.40.50.300">
    <property type="entry name" value="P-loop containing nucleotide triphosphate hydrolases"/>
    <property type="match status" value="1"/>
</dbReference>
<comment type="caution">
    <text evidence="6">The sequence shown here is derived from an EMBL/GenBank/DDBJ whole genome shotgun (WGS) entry which is preliminary data.</text>
</comment>
<protein>
    <submittedName>
        <fullName evidence="6">Metal ABC transporter ATP-binding protein</fullName>
    </submittedName>
</protein>
<evidence type="ECO:0000256" key="2">
    <source>
        <dbReference type="ARBA" id="ARBA00022448"/>
    </source>
</evidence>
<feature type="domain" description="ABC transporter" evidence="5">
    <location>
        <begin position="8"/>
        <end position="240"/>
    </location>
</feature>
<dbReference type="SMART" id="SM00382">
    <property type="entry name" value="AAA"/>
    <property type="match status" value="1"/>
</dbReference>
<keyword evidence="3" id="KW-0547">Nucleotide-binding</keyword>
<evidence type="ECO:0000313" key="7">
    <source>
        <dbReference type="Proteomes" id="UP000648182"/>
    </source>
</evidence>
<comment type="similarity">
    <text evidence="1">Belongs to the ABC transporter superfamily.</text>
</comment>
<dbReference type="PROSITE" id="PS50893">
    <property type="entry name" value="ABC_TRANSPORTER_2"/>
    <property type="match status" value="1"/>
</dbReference>
<dbReference type="InterPro" id="IPR027417">
    <property type="entry name" value="P-loop_NTPase"/>
</dbReference>
<dbReference type="Pfam" id="PF00005">
    <property type="entry name" value="ABC_tran"/>
    <property type="match status" value="1"/>
</dbReference>
<dbReference type="InterPro" id="IPR003439">
    <property type="entry name" value="ABC_transporter-like_ATP-bd"/>
</dbReference>